<accession>A0A0F9QB23</accession>
<dbReference type="EMBL" id="LAZR01005134">
    <property type="protein sequence ID" value="KKN02568.1"/>
    <property type="molecule type" value="Genomic_DNA"/>
</dbReference>
<organism evidence="2">
    <name type="scientific">marine sediment metagenome</name>
    <dbReference type="NCBI Taxonomy" id="412755"/>
    <lineage>
        <taxon>unclassified sequences</taxon>
        <taxon>metagenomes</taxon>
        <taxon>ecological metagenomes</taxon>
    </lineage>
</organism>
<feature type="domain" description="4Fe-4S ferredoxin-type" evidence="1">
    <location>
        <begin position="211"/>
        <end position="243"/>
    </location>
</feature>
<dbReference type="SUPFAM" id="SSF54862">
    <property type="entry name" value="4Fe-4S ferredoxins"/>
    <property type="match status" value="1"/>
</dbReference>
<dbReference type="PROSITE" id="PS51379">
    <property type="entry name" value="4FE4S_FER_2"/>
    <property type="match status" value="2"/>
</dbReference>
<dbReference type="Gene3D" id="3.30.70.20">
    <property type="match status" value="1"/>
</dbReference>
<proteinExistence type="predicted"/>
<reference evidence="2" key="1">
    <citation type="journal article" date="2015" name="Nature">
        <title>Complex archaea that bridge the gap between prokaryotes and eukaryotes.</title>
        <authorList>
            <person name="Spang A."/>
            <person name="Saw J.H."/>
            <person name="Jorgensen S.L."/>
            <person name="Zaremba-Niedzwiedzka K."/>
            <person name="Martijn J."/>
            <person name="Lind A.E."/>
            <person name="van Eijk R."/>
            <person name="Schleper C."/>
            <person name="Guy L."/>
            <person name="Ettema T.J."/>
        </authorList>
    </citation>
    <scope>NUCLEOTIDE SEQUENCE</scope>
</reference>
<feature type="non-terminal residue" evidence="2">
    <location>
        <position position="1"/>
    </location>
</feature>
<protein>
    <recommendedName>
        <fullName evidence="1">4Fe-4S ferredoxin-type domain-containing protein</fullName>
    </recommendedName>
</protein>
<dbReference type="InterPro" id="IPR017896">
    <property type="entry name" value="4Fe4S_Fe-S-bd"/>
</dbReference>
<evidence type="ECO:0000259" key="1">
    <source>
        <dbReference type="PROSITE" id="PS51379"/>
    </source>
</evidence>
<sequence length="284" mass="31901">GAGTKWYLNPKNYSDEVVFGELTKVKMEDTIAGPLLGVEGTMQEVMSTAQRFNWEIGFGEKIDLTFQDMHDEMATTFREGLPPLLDQTHAGQVVPLEDAEKIIDLVRGDILLNSCICRKYYGGKEVMSCMYFNPVADGMEKNIPWYVGKRISKEEAKELLREFDKKGIFHGAYWLPIPVVGCICNCEYPYCIALRARLHYDITDTYRKGEYVALVDANICNGCSGSPSCISKCGFGALRYSPTQGKVIVNQLNCWGCGVCRQTCSGKAINLIPREEIPQLKDEW</sequence>
<dbReference type="AlphaFoldDB" id="A0A0F9QB23"/>
<comment type="caution">
    <text evidence="2">The sequence shown here is derived from an EMBL/GenBank/DDBJ whole genome shotgun (WGS) entry which is preliminary data.</text>
</comment>
<feature type="domain" description="4Fe-4S ferredoxin-type" evidence="1">
    <location>
        <begin position="245"/>
        <end position="274"/>
    </location>
</feature>
<gene>
    <name evidence="2" type="ORF">LCGC14_1116360</name>
</gene>
<evidence type="ECO:0000313" key="2">
    <source>
        <dbReference type="EMBL" id="KKN02568.1"/>
    </source>
</evidence>
<name>A0A0F9QB23_9ZZZZ</name>